<dbReference type="AlphaFoldDB" id="A0A1M5XUK4"/>
<proteinExistence type="predicted"/>
<dbReference type="Gene3D" id="1.10.10.1830">
    <property type="entry name" value="Non-ribosomal peptide synthase, adenylation domain"/>
    <property type="match status" value="1"/>
</dbReference>
<evidence type="ECO:0000259" key="2">
    <source>
        <dbReference type="Pfam" id="PF18563"/>
    </source>
</evidence>
<accession>A0A1M5XUK4</accession>
<name>A0A1M5XUK4_9BACT</name>
<dbReference type="Gene3D" id="3.30.559.30">
    <property type="entry name" value="Nonribosomal peptide synthetase, condensation domain"/>
    <property type="match status" value="1"/>
</dbReference>
<feature type="domain" description="TubC N-terminal docking" evidence="2">
    <location>
        <begin position="2"/>
        <end position="50"/>
    </location>
</feature>
<sequence length="321" mass="36795">MVVKLLSRLRKHNVDVRVVDDELKLGIPQGGIDAALLNDVREHKAEIIAYVKATYTDKDFALIPPAPRQSLYHLTSMQRQFYFEYLLDRSSTAYHVPTILRIEGALDVEVLESSFRQLMLRHESLRTQFEMVDTVPYQRIVEAPAFAVEYAEGNETTLASQIASFTRPFVLEEAPLFRVGLIRLSSEEHLLLIDFHHIITDAVSSEVLIEDFLLFYGGSRPAPLRLQYRDYAEWQQSAPFQEELSESRRYWQSRFSDKPAVLSLSTDYARPSVRSQAGASEYFCLDSKLHHGLEQLALSEQTTLFSVLLSIYTLVLSRWSG</sequence>
<reference evidence="3 4" key="1">
    <citation type="submission" date="2016-11" db="EMBL/GenBank/DDBJ databases">
        <authorList>
            <person name="Jaros S."/>
            <person name="Januszkiewicz K."/>
            <person name="Wedrychowicz H."/>
        </authorList>
    </citation>
    <scope>NUCLEOTIDE SEQUENCE [LARGE SCALE GENOMIC DNA]</scope>
    <source>
        <strain evidence="3 4">DSM 24574</strain>
    </source>
</reference>
<dbReference type="InterPro" id="IPR044894">
    <property type="entry name" value="TubC_N_sf"/>
</dbReference>
<dbReference type="InterPro" id="IPR001242">
    <property type="entry name" value="Condensation_dom"/>
</dbReference>
<keyword evidence="4" id="KW-1185">Reference proteome</keyword>
<dbReference type="Gene3D" id="3.30.559.10">
    <property type="entry name" value="Chloramphenicol acetyltransferase-like domain"/>
    <property type="match status" value="1"/>
</dbReference>
<dbReference type="InterPro" id="IPR023213">
    <property type="entry name" value="CAT-like_dom_sf"/>
</dbReference>
<dbReference type="STRING" id="947013.SAMN04488109_6894"/>
<feature type="non-terminal residue" evidence="3">
    <location>
        <position position="321"/>
    </location>
</feature>
<dbReference type="SUPFAM" id="SSF52777">
    <property type="entry name" value="CoA-dependent acyltransferases"/>
    <property type="match status" value="2"/>
</dbReference>
<dbReference type="PANTHER" id="PTHR45527">
    <property type="entry name" value="NONRIBOSOMAL PEPTIDE SYNTHETASE"/>
    <property type="match status" value="1"/>
</dbReference>
<dbReference type="EMBL" id="FQWQ01000007">
    <property type="protein sequence ID" value="SHI03480.1"/>
    <property type="molecule type" value="Genomic_DNA"/>
</dbReference>
<dbReference type="Proteomes" id="UP000184212">
    <property type="component" value="Unassembled WGS sequence"/>
</dbReference>
<dbReference type="Pfam" id="PF18563">
    <property type="entry name" value="TubC_N"/>
    <property type="match status" value="1"/>
</dbReference>
<dbReference type="InterPro" id="IPR041464">
    <property type="entry name" value="TubC_N"/>
</dbReference>
<evidence type="ECO:0000313" key="3">
    <source>
        <dbReference type="EMBL" id="SHI03480.1"/>
    </source>
</evidence>
<dbReference type="GO" id="GO:0003824">
    <property type="term" value="F:catalytic activity"/>
    <property type="evidence" value="ECO:0007669"/>
    <property type="project" value="InterPro"/>
</dbReference>
<evidence type="ECO:0000259" key="1">
    <source>
        <dbReference type="Pfam" id="PF00668"/>
    </source>
</evidence>
<organism evidence="3 4">
    <name type="scientific">Chryseolinea serpens</name>
    <dbReference type="NCBI Taxonomy" id="947013"/>
    <lineage>
        <taxon>Bacteria</taxon>
        <taxon>Pseudomonadati</taxon>
        <taxon>Bacteroidota</taxon>
        <taxon>Cytophagia</taxon>
        <taxon>Cytophagales</taxon>
        <taxon>Fulvivirgaceae</taxon>
        <taxon>Chryseolinea</taxon>
    </lineage>
</organism>
<dbReference type="GO" id="GO:0031177">
    <property type="term" value="F:phosphopantetheine binding"/>
    <property type="evidence" value="ECO:0007669"/>
    <property type="project" value="TreeGrafter"/>
</dbReference>
<dbReference type="GO" id="GO:0043041">
    <property type="term" value="P:amino acid activation for nonribosomal peptide biosynthetic process"/>
    <property type="evidence" value="ECO:0007669"/>
    <property type="project" value="TreeGrafter"/>
</dbReference>
<dbReference type="Pfam" id="PF00668">
    <property type="entry name" value="Condensation"/>
    <property type="match status" value="1"/>
</dbReference>
<dbReference type="GO" id="GO:0044550">
    <property type="term" value="P:secondary metabolite biosynthetic process"/>
    <property type="evidence" value="ECO:0007669"/>
    <property type="project" value="TreeGrafter"/>
</dbReference>
<feature type="domain" description="Condensation" evidence="1">
    <location>
        <begin position="69"/>
        <end position="321"/>
    </location>
</feature>
<dbReference type="GO" id="GO:0005829">
    <property type="term" value="C:cytosol"/>
    <property type="evidence" value="ECO:0007669"/>
    <property type="project" value="TreeGrafter"/>
</dbReference>
<gene>
    <name evidence="3" type="ORF">SAMN04488109_6894</name>
</gene>
<evidence type="ECO:0000313" key="4">
    <source>
        <dbReference type="Proteomes" id="UP000184212"/>
    </source>
</evidence>
<dbReference type="PANTHER" id="PTHR45527:SF1">
    <property type="entry name" value="FATTY ACID SYNTHASE"/>
    <property type="match status" value="1"/>
</dbReference>
<protein>
    <submittedName>
        <fullName evidence="3">Condensation domain-containing protein</fullName>
    </submittedName>
</protein>